<dbReference type="Proteomes" id="UP000218209">
    <property type="component" value="Unassembled WGS sequence"/>
</dbReference>
<organism evidence="1 2">
    <name type="scientific">Porphyra umbilicalis</name>
    <name type="common">Purple laver</name>
    <name type="synonym">Red alga</name>
    <dbReference type="NCBI Taxonomy" id="2786"/>
    <lineage>
        <taxon>Eukaryota</taxon>
        <taxon>Rhodophyta</taxon>
        <taxon>Bangiophyceae</taxon>
        <taxon>Bangiales</taxon>
        <taxon>Bangiaceae</taxon>
        <taxon>Porphyra</taxon>
    </lineage>
</organism>
<name>A0A1X6NYR9_PORUM</name>
<accession>A0A1X6NYR9</accession>
<reference evidence="1 2" key="1">
    <citation type="submission" date="2017-03" db="EMBL/GenBank/DDBJ databases">
        <title>WGS assembly of Porphyra umbilicalis.</title>
        <authorList>
            <person name="Brawley S.H."/>
            <person name="Blouin N.A."/>
            <person name="Ficko-Blean E."/>
            <person name="Wheeler G.L."/>
            <person name="Lohr M."/>
            <person name="Goodson H.V."/>
            <person name="Jenkins J.W."/>
            <person name="Blaby-Haas C.E."/>
            <person name="Helliwell K.E."/>
            <person name="Chan C."/>
            <person name="Marriage T."/>
            <person name="Bhattacharya D."/>
            <person name="Klein A.S."/>
            <person name="Badis Y."/>
            <person name="Brodie J."/>
            <person name="Cao Y."/>
            <person name="Collen J."/>
            <person name="Dittami S.M."/>
            <person name="Gachon C.M."/>
            <person name="Green B.R."/>
            <person name="Karpowicz S."/>
            <person name="Kim J.W."/>
            <person name="Kudahl U."/>
            <person name="Lin S."/>
            <person name="Michel G."/>
            <person name="Mittag M."/>
            <person name="Olson B.J."/>
            <person name="Pangilinan J."/>
            <person name="Peng Y."/>
            <person name="Qiu H."/>
            <person name="Shu S."/>
            <person name="Singer J.T."/>
            <person name="Smith A.G."/>
            <person name="Sprecher B.N."/>
            <person name="Wagner V."/>
            <person name="Wang W."/>
            <person name="Wang Z.-Y."/>
            <person name="Yan J."/>
            <person name="Yarish C."/>
            <person name="Zoeuner-Riek S."/>
            <person name="Zhuang Y."/>
            <person name="Zou Y."/>
            <person name="Lindquist E.A."/>
            <person name="Grimwood J."/>
            <person name="Barry K."/>
            <person name="Rokhsar D.S."/>
            <person name="Schmutz J."/>
            <person name="Stiller J.W."/>
            <person name="Grossman A.R."/>
            <person name="Prochnik S.E."/>
        </authorList>
    </citation>
    <scope>NUCLEOTIDE SEQUENCE [LARGE SCALE GENOMIC DNA]</scope>
    <source>
        <strain evidence="1">4086291</strain>
    </source>
</reference>
<sequence>MRARDLSIRLNLPRRPPLPTLDTMGRRTASIVQVVLAATLAGVATTAVGADARQACKYVPIHRILSSAGGVFTFPDGRQLKATRLDVGGCTTMPGLQSGIAYPDTNSNYTVMSHESDACITGTGRDGSTPTYAGFQAIVIESNGFKFSADLVLEDIDAQPVDDPTQGWRETMSSLAMADGAVVRPSMTTKPGSPVAVQPFRVPRASLQEVGFPSSDDLLISGAAYNSWTETKNCPFMNDPTGQCKAFVSYPDPIDRLLIIYAITQKSANDPNAAAFFSEVTLACGCQCEGKDDVAKITIPIDGAPGKCRTKTTTRPTFGCDFLGSRWCETEASTAWRMTDGAGACTAKPSLISKPVSTYTPDANFGRRFEP</sequence>
<evidence type="ECO:0000313" key="1">
    <source>
        <dbReference type="EMBL" id="OSX73707.1"/>
    </source>
</evidence>
<gene>
    <name evidence="1" type="ORF">BU14_0331s0025</name>
</gene>
<proteinExistence type="predicted"/>
<keyword evidence="2" id="KW-1185">Reference proteome</keyword>
<dbReference type="EMBL" id="KV918983">
    <property type="protein sequence ID" value="OSX73707.1"/>
    <property type="molecule type" value="Genomic_DNA"/>
</dbReference>
<dbReference type="AlphaFoldDB" id="A0A1X6NYR9"/>
<evidence type="ECO:0000313" key="2">
    <source>
        <dbReference type="Proteomes" id="UP000218209"/>
    </source>
</evidence>
<protein>
    <submittedName>
        <fullName evidence="1">Uncharacterized protein</fullName>
    </submittedName>
</protein>